<keyword evidence="3" id="KW-0269">Exonuclease</keyword>
<evidence type="ECO:0000256" key="1">
    <source>
        <dbReference type="ARBA" id="ARBA00022722"/>
    </source>
</evidence>
<dbReference type="InterPro" id="IPR051274">
    <property type="entry name" value="3-5_Exoribonuclease"/>
</dbReference>
<dbReference type="InterPro" id="IPR036361">
    <property type="entry name" value="SAP_dom_sf"/>
</dbReference>
<dbReference type="InterPro" id="IPR047201">
    <property type="entry name" value="ERI-1_3'hExo-like"/>
</dbReference>
<dbReference type="EMBL" id="CAJPVJ010000520">
    <property type="protein sequence ID" value="CAG2162729.1"/>
    <property type="molecule type" value="Genomic_DNA"/>
</dbReference>
<dbReference type="Gene3D" id="3.30.420.10">
    <property type="entry name" value="Ribonuclease H-like superfamily/Ribonuclease H"/>
    <property type="match status" value="1"/>
</dbReference>
<dbReference type="CDD" id="cd06133">
    <property type="entry name" value="ERI-1_3'hExo_like"/>
    <property type="match status" value="1"/>
</dbReference>
<accession>A0A7R9LFQ2</accession>
<evidence type="ECO:0000256" key="2">
    <source>
        <dbReference type="ARBA" id="ARBA00022801"/>
    </source>
</evidence>
<dbReference type="InterPro" id="IPR013520">
    <property type="entry name" value="Ribonucl_H"/>
</dbReference>
<protein>
    <recommendedName>
        <fullName evidence="4">Exonuclease domain-containing protein</fullName>
    </recommendedName>
</protein>
<dbReference type="GO" id="GO:0005737">
    <property type="term" value="C:cytoplasm"/>
    <property type="evidence" value="ECO:0007669"/>
    <property type="project" value="TreeGrafter"/>
</dbReference>
<dbReference type="PANTHER" id="PTHR23044:SF61">
    <property type="entry name" value="3'-5' EXORIBONUCLEASE 1-RELATED"/>
    <property type="match status" value="1"/>
</dbReference>
<evidence type="ECO:0000313" key="6">
    <source>
        <dbReference type="Proteomes" id="UP000728032"/>
    </source>
</evidence>
<keyword evidence="1" id="KW-0540">Nuclease</keyword>
<dbReference type="AlphaFoldDB" id="A0A7R9LFQ2"/>
<dbReference type="InterPro" id="IPR036397">
    <property type="entry name" value="RNaseH_sf"/>
</dbReference>
<evidence type="ECO:0000259" key="4">
    <source>
        <dbReference type="SMART" id="SM00479"/>
    </source>
</evidence>
<evidence type="ECO:0000313" key="5">
    <source>
        <dbReference type="EMBL" id="CAD7639990.1"/>
    </source>
</evidence>
<dbReference type="PANTHER" id="PTHR23044">
    <property type="entry name" value="3'-5' EXONUCLEASE ERI1-RELATED"/>
    <property type="match status" value="1"/>
</dbReference>
<proteinExistence type="predicted"/>
<dbReference type="SMART" id="SM00479">
    <property type="entry name" value="EXOIII"/>
    <property type="match status" value="1"/>
</dbReference>
<organism evidence="5">
    <name type="scientific">Oppiella nova</name>
    <dbReference type="NCBI Taxonomy" id="334625"/>
    <lineage>
        <taxon>Eukaryota</taxon>
        <taxon>Metazoa</taxon>
        <taxon>Ecdysozoa</taxon>
        <taxon>Arthropoda</taxon>
        <taxon>Chelicerata</taxon>
        <taxon>Arachnida</taxon>
        <taxon>Acari</taxon>
        <taxon>Acariformes</taxon>
        <taxon>Sarcoptiformes</taxon>
        <taxon>Oribatida</taxon>
        <taxon>Brachypylina</taxon>
        <taxon>Oppioidea</taxon>
        <taxon>Oppiidae</taxon>
        <taxon>Oppiella</taxon>
    </lineage>
</organism>
<reference evidence="5" key="1">
    <citation type="submission" date="2020-11" db="EMBL/GenBank/DDBJ databases">
        <authorList>
            <person name="Tran Van P."/>
        </authorList>
    </citation>
    <scope>NUCLEOTIDE SEQUENCE</scope>
</reference>
<dbReference type="GO" id="GO:0000175">
    <property type="term" value="F:3'-5'-RNA exonuclease activity"/>
    <property type="evidence" value="ECO:0007669"/>
    <property type="project" value="InterPro"/>
</dbReference>
<dbReference type="Pfam" id="PF00929">
    <property type="entry name" value="RNase_T"/>
    <property type="match status" value="1"/>
</dbReference>
<dbReference type="SUPFAM" id="SSF53098">
    <property type="entry name" value="Ribonuclease H-like"/>
    <property type="match status" value="1"/>
</dbReference>
<dbReference type="GO" id="GO:0003676">
    <property type="term" value="F:nucleic acid binding"/>
    <property type="evidence" value="ECO:0007669"/>
    <property type="project" value="InterPro"/>
</dbReference>
<dbReference type="Gene3D" id="1.10.720.30">
    <property type="entry name" value="SAP domain"/>
    <property type="match status" value="1"/>
</dbReference>
<keyword evidence="6" id="KW-1185">Reference proteome</keyword>
<gene>
    <name evidence="5" type="ORF">ONB1V03_LOCUS2319</name>
</gene>
<dbReference type="EMBL" id="OC915345">
    <property type="protein sequence ID" value="CAD7639990.1"/>
    <property type="molecule type" value="Genomic_DNA"/>
</dbReference>
<sequence>MSDQKSHHKHNPSTDPTFRRLSQINGFINVMNADQLRQRLQQLSLEESGSMDSCRRRLKSHYRNEAMSKVYKKTVTYHYDMICIVDFEATCDSQTNPQPIQEIIEFPAIMVDVKQKQIVSTFHEFVKPKCTEKLSDFCVDLTAISQEVVDKSDTFAHVLDKFENWFHGFIDDNDVKSFALATDGPCDMSHFFAQTCKLYDIPYPSYAKRWINIRKLFVSQYKTYKLSLDEMLTHLGMQFKGRQHSGYDDALNIANLLIRMIIDGANPVINERISWHHSERKCLADLRCGFVRVFYNKSSDGLNLSDSDDSISEAISEELNEEKRIRRSAK</sequence>
<keyword evidence="2" id="KW-0378">Hydrolase</keyword>
<dbReference type="Proteomes" id="UP000728032">
    <property type="component" value="Unassembled WGS sequence"/>
</dbReference>
<dbReference type="OrthoDB" id="448399at2759"/>
<feature type="domain" description="Exonuclease" evidence="4">
    <location>
        <begin position="81"/>
        <end position="266"/>
    </location>
</feature>
<evidence type="ECO:0000256" key="3">
    <source>
        <dbReference type="ARBA" id="ARBA00022839"/>
    </source>
</evidence>
<name>A0A7R9LFQ2_9ACAR</name>
<dbReference type="InterPro" id="IPR012337">
    <property type="entry name" value="RNaseH-like_sf"/>
</dbReference>